<gene>
    <name evidence="1" type="ORF">AVEN_216546_1</name>
</gene>
<comment type="caution">
    <text evidence="1">The sequence shown here is derived from an EMBL/GenBank/DDBJ whole genome shotgun (WGS) entry which is preliminary data.</text>
</comment>
<proteinExistence type="predicted"/>
<protein>
    <submittedName>
        <fullName evidence="1">Uncharacterized protein</fullName>
    </submittedName>
</protein>
<dbReference type="EMBL" id="BGPR01000718">
    <property type="protein sequence ID" value="GBM32844.1"/>
    <property type="molecule type" value="Genomic_DNA"/>
</dbReference>
<name>A0A4Y2EY82_ARAVE</name>
<organism evidence="1 2">
    <name type="scientific">Araneus ventricosus</name>
    <name type="common">Orbweaver spider</name>
    <name type="synonym">Epeira ventricosa</name>
    <dbReference type="NCBI Taxonomy" id="182803"/>
    <lineage>
        <taxon>Eukaryota</taxon>
        <taxon>Metazoa</taxon>
        <taxon>Ecdysozoa</taxon>
        <taxon>Arthropoda</taxon>
        <taxon>Chelicerata</taxon>
        <taxon>Arachnida</taxon>
        <taxon>Araneae</taxon>
        <taxon>Araneomorphae</taxon>
        <taxon>Entelegynae</taxon>
        <taxon>Araneoidea</taxon>
        <taxon>Araneidae</taxon>
        <taxon>Araneus</taxon>
    </lineage>
</organism>
<keyword evidence="2" id="KW-1185">Reference proteome</keyword>
<evidence type="ECO:0000313" key="2">
    <source>
        <dbReference type="Proteomes" id="UP000499080"/>
    </source>
</evidence>
<evidence type="ECO:0000313" key="1">
    <source>
        <dbReference type="EMBL" id="GBM32844.1"/>
    </source>
</evidence>
<reference evidence="1 2" key="1">
    <citation type="journal article" date="2019" name="Sci. Rep.">
        <title>Orb-weaving spider Araneus ventricosus genome elucidates the spidroin gene catalogue.</title>
        <authorList>
            <person name="Kono N."/>
            <person name="Nakamura H."/>
            <person name="Ohtoshi R."/>
            <person name="Moran D.A.P."/>
            <person name="Shinohara A."/>
            <person name="Yoshida Y."/>
            <person name="Fujiwara M."/>
            <person name="Mori M."/>
            <person name="Tomita M."/>
            <person name="Arakawa K."/>
        </authorList>
    </citation>
    <scope>NUCLEOTIDE SEQUENCE [LARGE SCALE GENOMIC DNA]</scope>
</reference>
<dbReference type="AlphaFoldDB" id="A0A4Y2EY82"/>
<accession>A0A4Y2EY82</accession>
<dbReference type="Proteomes" id="UP000499080">
    <property type="component" value="Unassembled WGS sequence"/>
</dbReference>
<sequence>MRAVRNKYLPVLLFDLQNAIPTPHANISSLFHLRKLNIYNSAAYCTPTKQVYCALWSENLSGCAGPSLRRSYLHCIWKAKAVDYVDDDLTEEQLLLGRSYHIGKLGIWQLRAEEDRKVGVFQCFQDGDEEEWLQRQEWFLQ</sequence>